<dbReference type="InterPro" id="IPR045865">
    <property type="entry name" value="ACT-like_dom_sf"/>
</dbReference>
<evidence type="ECO:0000313" key="3">
    <source>
        <dbReference type="EMBL" id="AOZ72267.1"/>
    </source>
</evidence>
<dbReference type="CDD" id="cd04872">
    <property type="entry name" value="ACT_1ZPV"/>
    <property type="match status" value="1"/>
</dbReference>
<dbReference type="PANTHER" id="PTHR34875">
    <property type="entry name" value="UPF0237 PROTEIN MJ1558"/>
    <property type="match status" value="1"/>
</dbReference>
<dbReference type="STRING" id="1912795.BK816_02260"/>
<organism evidence="3 4">
    <name type="scientific">Boudabousia tangfeifanii</name>
    <dbReference type="NCBI Taxonomy" id="1912795"/>
    <lineage>
        <taxon>Bacteria</taxon>
        <taxon>Bacillati</taxon>
        <taxon>Actinomycetota</taxon>
        <taxon>Actinomycetes</taxon>
        <taxon>Actinomycetales</taxon>
        <taxon>Actinomycetaceae</taxon>
        <taxon>Boudabousia</taxon>
    </lineage>
</organism>
<gene>
    <name evidence="3" type="ORF">BK816_02260</name>
</gene>
<dbReference type="NCBIfam" id="NF001220">
    <property type="entry name" value="PRK00194.1"/>
    <property type="match status" value="1"/>
</dbReference>
<evidence type="ECO:0000313" key="4">
    <source>
        <dbReference type="Proteomes" id="UP000176288"/>
    </source>
</evidence>
<reference evidence="3 4" key="1">
    <citation type="submission" date="2016-10" db="EMBL/GenBank/DDBJ databases">
        <title>Actinomyces aegypiusis sp. nov., isolated from the Aegypius monachus in Qinghai Tibet Plateau China.</title>
        <authorList>
            <person name="Wang Y."/>
        </authorList>
    </citation>
    <scope>NUCLEOTIDE SEQUENCE [LARGE SCALE GENOMIC DNA]</scope>
    <source>
        <strain evidence="3 4">VUL4_3</strain>
    </source>
</reference>
<protein>
    <recommendedName>
        <fullName evidence="1">UPF0237 protein BK816_02260</fullName>
    </recommendedName>
</protein>
<dbReference type="Pfam" id="PF13740">
    <property type="entry name" value="ACT_6"/>
    <property type="match status" value="1"/>
</dbReference>
<dbReference type="PROSITE" id="PS51671">
    <property type="entry name" value="ACT"/>
    <property type="match status" value="1"/>
</dbReference>
<proteinExistence type="inferred from homology"/>
<dbReference type="SUPFAM" id="SSF55021">
    <property type="entry name" value="ACT-like"/>
    <property type="match status" value="1"/>
</dbReference>
<dbReference type="InterPro" id="IPR002912">
    <property type="entry name" value="ACT_dom"/>
</dbReference>
<dbReference type="AlphaFoldDB" id="A0A1D9MIY7"/>
<dbReference type="PANTHER" id="PTHR34875:SF6">
    <property type="entry name" value="UPF0237 PROTEIN MJ1558"/>
    <property type="match status" value="1"/>
</dbReference>
<dbReference type="RefSeq" id="WP_071163733.1">
    <property type="nucleotide sequence ID" value="NZ_CP017812.1"/>
</dbReference>
<keyword evidence="4" id="KW-1185">Reference proteome</keyword>
<dbReference type="OrthoDB" id="9803078at2"/>
<accession>A0A1D9MIY7</accession>
<sequence>MRAIMTVTGLDHTGIVSEVTTELAKHKVNILNISQNLMGEYFTMILHLEFDETKAPLGVLQTAMEQVAKQEALDIRIQSEAIFAAMHQL</sequence>
<name>A0A1D9MIY7_9ACTO</name>
<dbReference type="InterPro" id="IPR050990">
    <property type="entry name" value="UPF0237/GcvR_regulator"/>
</dbReference>
<feature type="domain" description="ACT" evidence="2">
    <location>
        <begin position="4"/>
        <end position="82"/>
    </location>
</feature>
<dbReference type="EMBL" id="CP017812">
    <property type="protein sequence ID" value="AOZ72267.1"/>
    <property type="molecule type" value="Genomic_DNA"/>
</dbReference>
<dbReference type="Proteomes" id="UP000176288">
    <property type="component" value="Chromosome"/>
</dbReference>
<dbReference type="KEGG" id="avu:BK816_02260"/>
<dbReference type="InterPro" id="IPR022986">
    <property type="entry name" value="UPF0237_ACT"/>
</dbReference>
<comment type="similarity">
    <text evidence="1">Belongs to the UPF0237 family.</text>
</comment>
<dbReference type="Gene3D" id="3.30.70.260">
    <property type="match status" value="1"/>
</dbReference>
<evidence type="ECO:0000259" key="2">
    <source>
        <dbReference type="PROSITE" id="PS51671"/>
    </source>
</evidence>
<evidence type="ECO:0000256" key="1">
    <source>
        <dbReference type="HAMAP-Rule" id="MF_01054"/>
    </source>
</evidence>
<dbReference type="HAMAP" id="MF_01054">
    <property type="entry name" value="UPF0237"/>
    <property type="match status" value="1"/>
</dbReference>